<evidence type="ECO:0000256" key="6">
    <source>
        <dbReference type="SAM" id="MobiDB-lite"/>
    </source>
</evidence>
<dbReference type="GO" id="GO:0016117">
    <property type="term" value="P:carotenoid biosynthetic process"/>
    <property type="evidence" value="ECO:0007669"/>
    <property type="project" value="UniProtKB-KW"/>
</dbReference>
<keyword evidence="8" id="KW-1185">Reference proteome</keyword>
<comment type="similarity">
    <text evidence="2">Belongs to the phytoene/squalene synthase family.</text>
</comment>
<feature type="region of interest" description="Disordered" evidence="6">
    <location>
        <begin position="317"/>
        <end position="341"/>
    </location>
</feature>
<dbReference type="RefSeq" id="WP_088713572.1">
    <property type="nucleotide sequence ID" value="NZ_NFZT01000007.1"/>
</dbReference>
<dbReference type="SFLD" id="SFLDG01018">
    <property type="entry name" value="Squalene/Phytoene_Synthase_Lik"/>
    <property type="match status" value="1"/>
</dbReference>
<dbReference type="InterPro" id="IPR033904">
    <property type="entry name" value="Trans_IPPS_HH"/>
</dbReference>
<gene>
    <name evidence="7" type="ORF">B5C34_14785</name>
</gene>
<dbReference type="PROSITE" id="PS01044">
    <property type="entry name" value="SQUALEN_PHYTOEN_SYN_1"/>
    <property type="match status" value="1"/>
</dbReference>
<keyword evidence="4" id="KW-0125">Carotenoid biosynthesis</keyword>
<evidence type="ECO:0000256" key="4">
    <source>
        <dbReference type="ARBA" id="ARBA00022746"/>
    </source>
</evidence>
<comment type="pathway">
    <text evidence="1">Carotenoid biosynthesis; phytoene biosynthesis.</text>
</comment>
<dbReference type="CDD" id="cd00683">
    <property type="entry name" value="Trans_IPPS_HH"/>
    <property type="match status" value="1"/>
</dbReference>
<reference evidence="8" key="1">
    <citation type="submission" date="2017-05" db="EMBL/GenBank/DDBJ databases">
        <authorList>
            <person name="Lin X."/>
        </authorList>
    </citation>
    <scope>NUCLEOTIDE SEQUENCE [LARGE SCALE GENOMIC DNA]</scope>
    <source>
        <strain evidence="8">JLT2012</strain>
    </source>
</reference>
<evidence type="ECO:0008006" key="9">
    <source>
        <dbReference type="Google" id="ProtNLM"/>
    </source>
</evidence>
<evidence type="ECO:0000256" key="5">
    <source>
        <dbReference type="ARBA" id="ARBA00053028"/>
    </source>
</evidence>
<dbReference type="InterPro" id="IPR044843">
    <property type="entry name" value="Trans_IPPS_bact-type"/>
</dbReference>
<dbReference type="EMBL" id="NFZT01000007">
    <property type="protein sequence ID" value="OWV31775.1"/>
    <property type="molecule type" value="Genomic_DNA"/>
</dbReference>
<name>A0A219B0C1_9SPHN</name>
<dbReference type="SUPFAM" id="SSF48576">
    <property type="entry name" value="Terpenoid synthases"/>
    <property type="match status" value="1"/>
</dbReference>
<dbReference type="FunFam" id="1.10.600.10:FF:000020">
    <property type="entry name" value="Phytoene synthase"/>
    <property type="match status" value="1"/>
</dbReference>
<dbReference type="SFLD" id="SFLDG01212">
    <property type="entry name" value="Phytoene_synthase_like"/>
    <property type="match status" value="1"/>
</dbReference>
<proteinExistence type="inferred from homology"/>
<dbReference type="PANTHER" id="PTHR31480">
    <property type="entry name" value="BIFUNCTIONAL LYCOPENE CYCLASE/PHYTOENE SYNTHASE"/>
    <property type="match status" value="1"/>
</dbReference>
<dbReference type="GO" id="GO:0051996">
    <property type="term" value="F:squalene synthase [NAD(P)H] activity"/>
    <property type="evidence" value="ECO:0007669"/>
    <property type="project" value="InterPro"/>
</dbReference>
<accession>A0A219B0C1</accession>
<dbReference type="InterPro" id="IPR002060">
    <property type="entry name" value="Squ/phyt_synthse"/>
</dbReference>
<organism evidence="7 8">
    <name type="scientific">Pacificimonas flava</name>
    <dbReference type="NCBI Taxonomy" id="1234595"/>
    <lineage>
        <taxon>Bacteria</taxon>
        <taxon>Pseudomonadati</taxon>
        <taxon>Pseudomonadota</taxon>
        <taxon>Alphaproteobacteria</taxon>
        <taxon>Sphingomonadales</taxon>
        <taxon>Sphingosinicellaceae</taxon>
        <taxon>Pacificimonas</taxon>
    </lineage>
</organism>
<evidence type="ECO:0000256" key="3">
    <source>
        <dbReference type="ARBA" id="ARBA00022679"/>
    </source>
</evidence>
<dbReference type="GO" id="GO:0004311">
    <property type="term" value="F:geranylgeranyl diphosphate synthase activity"/>
    <property type="evidence" value="ECO:0007669"/>
    <property type="project" value="InterPro"/>
</dbReference>
<keyword evidence="3" id="KW-0808">Transferase</keyword>
<dbReference type="Pfam" id="PF00494">
    <property type="entry name" value="SQS_PSY"/>
    <property type="match status" value="1"/>
</dbReference>
<evidence type="ECO:0000256" key="2">
    <source>
        <dbReference type="ARBA" id="ARBA00006251"/>
    </source>
</evidence>
<evidence type="ECO:0000256" key="1">
    <source>
        <dbReference type="ARBA" id="ARBA00004684"/>
    </source>
</evidence>
<comment type="cofactor">
    <cofactor evidence="5">
        <name>ATP</name>
        <dbReference type="ChEBI" id="CHEBI:30616"/>
    </cofactor>
</comment>
<dbReference type="SFLD" id="SFLDS00005">
    <property type="entry name" value="Isoprenoid_Synthase_Type_I"/>
    <property type="match status" value="1"/>
</dbReference>
<dbReference type="OrthoDB" id="9807580at2"/>
<comment type="caution">
    <text evidence="7">The sequence shown here is derived from an EMBL/GenBank/DDBJ whole genome shotgun (WGS) entry which is preliminary data.</text>
</comment>
<evidence type="ECO:0000313" key="7">
    <source>
        <dbReference type="EMBL" id="OWV31775.1"/>
    </source>
</evidence>
<evidence type="ECO:0000313" key="8">
    <source>
        <dbReference type="Proteomes" id="UP000198462"/>
    </source>
</evidence>
<dbReference type="InterPro" id="IPR008949">
    <property type="entry name" value="Isoprenoid_synthase_dom_sf"/>
</dbReference>
<dbReference type="PROSITE" id="PS01045">
    <property type="entry name" value="SQUALEN_PHYTOEN_SYN_2"/>
    <property type="match status" value="1"/>
</dbReference>
<dbReference type="InterPro" id="IPR019845">
    <property type="entry name" value="Squalene/phytoene_synthase_CS"/>
</dbReference>
<protein>
    <recommendedName>
        <fullName evidence="9">Phytoene synthase</fullName>
    </recommendedName>
</protein>
<sequence length="341" mass="37569">MTSADLDKWAARSIAKGSKSFALASRLFDAETKRRVRLLYAWCRHCDDVIDGQHLGMGEVESDLEPAERLDILRRRTKAGLDDPASETGAFAAIGAVALECGLPHQLPLRHLHGFAMDVHDRRYRTIEDVLDYCEHVAGVVGRMMAIVMGVEADNKEVLARAADLGIAFQLTNICRDVVEDAARDRCYLPTEWLVRENLSPGEHARPENRLALSHVTERMLGLADRYYASAKAGATHLPFEAAWAVLTAKKVYRAIGDHIRDAGPEAWDERQRTGLFEKLGMLAAARQDAKADPVPVPLSGRGDLWRFETSEHWREPAPLMAAAEAEQGGGIESAAGRGTP</sequence>
<dbReference type="Proteomes" id="UP000198462">
    <property type="component" value="Unassembled WGS sequence"/>
</dbReference>
<dbReference type="Gene3D" id="1.10.600.10">
    <property type="entry name" value="Farnesyl Diphosphate Synthase"/>
    <property type="match status" value="1"/>
</dbReference>
<dbReference type="AlphaFoldDB" id="A0A219B0C1"/>